<evidence type="ECO:0000256" key="1">
    <source>
        <dbReference type="SAM" id="MobiDB-lite"/>
    </source>
</evidence>
<dbReference type="EMBL" id="CM010722">
    <property type="protein sequence ID" value="RZC74161.1"/>
    <property type="molecule type" value="Genomic_DNA"/>
</dbReference>
<evidence type="ECO:0000313" key="2">
    <source>
        <dbReference type="EMBL" id="RZC74161.1"/>
    </source>
</evidence>
<reference evidence="2 3" key="1">
    <citation type="journal article" date="2018" name="Science">
        <title>The opium poppy genome and morphinan production.</title>
        <authorList>
            <person name="Guo L."/>
            <person name="Winzer T."/>
            <person name="Yang X."/>
            <person name="Li Y."/>
            <person name="Ning Z."/>
            <person name="He Z."/>
            <person name="Teodor R."/>
            <person name="Lu Y."/>
            <person name="Bowser T.A."/>
            <person name="Graham I.A."/>
            <person name="Ye K."/>
        </authorList>
    </citation>
    <scope>NUCLEOTIDE SEQUENCE [LARGE SCALE GENOMIC DNA]</scope>
    <source>
        <strain evidence="3">cv. HN1</strain>
        <tissue evidence="2">Leaves</tissue>
    </source>
</reference>
<evidence type="ECO:0000313" key="3">
    <source>
        <dbReference type="Proteomes" id="UP000316621"/>
    </source>
</evidence>
<feature type="region of interest" description="Disordered" evidence="1">
    <location>
        <begin position="41"/>
        <end position="75"/>
    </location>
</feature>
<organism evidence="2 3">
    <name type="scientific">Papaver somniferum</name>
    <name type="common">Opium poppy</name>
    <dbReference type="NCBI Taxonomy" id="3469"/>
    <lineage>
        <taxon>Eukaryota</taxon>
        <taxon>Viridiplantae</taxon>
        <taxon>Streptophyta</taxon>
        <taxon>Embryophyta</taxon>
        <taxon>Tracheophyta</taxon>
        <taxon>Spermatophyta</taxon>
        <taxon>Magnoliopsida</taxon>
        <taxon>Ranunculales</taxon>
        <taxon>Papaveraceae</taxon>
        <taxon>Papaveroideae</taxon>
        <taxon>Papaver</taxon>
    </lineage>
</organism>
<accession>A0A4Y7KPR8</accession>
<keyword evidence="3" id="KW-1185">Reference proteome</keyword>
<sequence length="98" mass="11106">MCELDSLDQDITIENIKKKLQARPATKLVHDLRKKVKILQFQSIRPHRRTPTSAPRMDHQSANSDDLMMHIPTGLPRSVGHSSTFNLQGDLPKVVVRA</sequence>
<protein>
    <submittedName>
        <fullName evidence="2">Uncharacterized protein</fullName>
    </submittedName>
</protein>
<dbReference type="Gramene" id="RZC74161">
    <property type="protein sequence ID" value="RZC74161"/>
    <property type="gene ID" value="C5167_049634"/>
</dbReference>
<dbReference type="AlphaFoldDB" id="A0A4Y7KPR8"/>
<gene>
    <name evidence="2" type="ORF">C5167_049634</name>
</gene>
<dbReference type="Proteomes" id="UP000316621">
    <property type="component" value="Chromosome 8"/>
</dbReference>
<proteinExistence type="predicted"/>
<name>A0A4Y7KPR8_PAPSO</name>